<comment type="caution">
    <text evidence="1">The sequence shown here is derived from an EMBL/GenBank/DDBJ whole genome shotgun (WGS) entry which is preliminary data.</text>
</comment>
<evidence type="ECO:0000313" key="1">
    <source>
        <dbReference type="EMBL" id="KOO48628.1"/>
    </source>
</evidence>
<dbReference type="STRING" id="284581.AMD01_04385"/>
<organism evidence="1 2">
    <name type="scientific">Priestia koreensis</name>
    <dbReference type="NCBI Taxonomy" id="284581"/>
    <lineage>
        <taxon>Bacteria</taxon>
        <taxon>Bacillati</taxon>
        <taxon>Bacillota</taxon>
        <taxon>Bacilli</taxon>
        <taxon>Bacillales</taxon>
        <taxon>Bacillaceae</taxon>
        <taxon>Priestia</taxon>
    </lineage>
</organism>
<gene>
    <name evidence="1" type="ORF">AMD01_04385</name>
</gene>
<reference evidence="2" key="1">
    <citation type="submission" date="2015-08" db="EMBL/GenBank/DDBJ databases">
        <title>Fjat-14210 dsm16467.</title>
        <authorList>
            <person name="Liu B."/>
            <person name="Wang J."/>
            <person name="Zhu Y."/>
            <person name="Liu G."/>
            <person name="Chen Q."/>
            <person name="Chen Z."/>
            <person name="Lan J."/>
            <person name="Che J."/>
            <person name="Ge C."/>
            <person name="Shi H."/>
            <person name="Pan Z."/>
            <person name="Liu X."/>
        </authorList>
    </citation>
    <scope>NUCLEOTIDE SEQUENCE [LARGE SCALE GENOMIC DNA]</scope>
    <source>
        <strain evidence="2">DSM 16467</strain>
    </source>
</reference>
<accession>A0A0M0LD37</accession>
<dbReference type="Proteomes" id="UP000037558">
    <property type="component" value="Unassembled WGS sequence"/>
</dbReference>
<dbReference type="AlphaFoldDB" id="A0A0M0LD37"/>
<evidence type="ECO:0000313" key="2">
    <source>
        <dbReference type="Proteomes" id="UP000037558"/>
    </source>
</evidence>
<name>A0A0M0LD37_9BACI</name>
<dbReference type="OrthoDB" id="9151249at2"/>
<dbReference type="RefSeq" id="WP_053400194.1">
    <property type="nucleotide sequence ID" value="NZ_LILC01000004.1"/>
</dbReference>
<proteinExistence type="predicted"/>
<sequence length="198" mass="22945">MKFLFKTKDKEKNFWDWFQKNEQAYFTLKNEDHHTLFNKLAKQLSKVDENLTFEFSYDLIEGKRDFIISADGMVSSFSSVIHLVESAPDLPRFNLISFRQKADGEQEIEYGDVSLTINDIFFDYEYDATHNVLDVDLYIKDYEENDEFVAAAFLMLDSLLGEYTVGTTLGDINFGTLVSTHHLKSVSELEEVIKSTIL</sequence>
<dbReference type="EMBL" id="LILC01000004">
    <property type="protein sequence ID" value="KOO48628.1"/>
    <property type="molecule type" value="Genomic_DNA"/>
</dbReference>
<keyword evidence="2" id="KW-1185">Reference proteome</keyword>
<protein>
    <submittedName>
        <fullName evidence="1">Uncharacterized protein</fullName>
    </submittedName>
</protein>
<dbReference type="PATRIC" id="fig|284581.3.peg.1675"/>